<dbReference type="Proteomes" id="UP001314796">
    <property type="component" value="Unassembled WGS sequence"/>
</dbReference>
<feature type="domain" description="Helicase C-terminal" evidence="13">
    <location>
        <begin position="557"/>
        <end position="737"/>
    </location>
</feature>
<dbReference type="InterPro" id="IPR027417">
    <property type="entry name" value="P-loop_NTPase"/>
</dbReference>
<dbReference type="NCBIfam" id="NF004066">
    <property type="entry name" value="PRK05580.1-3"/>
    <property type="match status" value="1"/>
</dbReference>
<organism evidence="14 15">
    <name type="scientific">Alkaliphilus hydrothermalis</name>
    <dbReference type="NCBI Taxonomy" id="1482730"/>
    <lineage>
        <taxon>Bacteria</taxon>
        <taxon>Bacillati</taxon>
        <taxon>Bacillota</taxon>
        <taxon>Clostridia</taxon>
        <taxon>Peptostreptococcales</taxon>
        <taxon>Natronincolaceae</taxon>
        <taxon>Alkaliphilus</taxon>
    </lineage>
</organism>
<evidence type="ECO:0000256" key="2">
    <source>
        <dbReference type="ARBA" id="ARBA00022705"/>
    </source>
</evidence>
<dbReference type="InterPro" id="IPR041222">
    <property type="entry name" value="PriA_3primeBD"/>
</dbReference>
<evidence type="ECO:0000256" key="9">
    <source>
        <dbReference type="ARBA" id="ARBA00023125"/>
    </source>
</evidence>
<dbReference type="PANTHER" id="PTHR30580:SF0">
    <property type="entry name" value="PRIMOSOMAL PROTEIN N"/>
    <property type="match status" value="1"/>
</dbReference>
<dbReference type="InterPro" id="IPR001650">
    <property type="entry name" value="Helicase_C-like"/>
</dbReference>
<gene>
    <name evidence="11" type="primary">priA</name>
    <name evidence="14" type="ORF">JOC73_001026</name>
</gene>
<dbReference type="EC" id="5.6.2.4" evidence="11"/>
<dbReference type="SMART" id="SM00487">
    <property type="entry name" value="DEXDc"/>
    <property type="match status" value="1"/>
</dbReference>
<dbReference type="PANTHER" id="PTHR30580">
    <property type="entry name" value="PRIMOSOMAL PROTEIN N"/>
    <property type="match status" value="1"/>
</dbReference>
<evidence type="ECO:0000256" key="7">
    <source>
        <dbReference type="ARBA" id="ARBA00022833"/>
    </source>
</evidence>
<dbReference type="InterPro" id="IPR042115">
    <property type="entry name" value="PriA_3primeBD_sf"/>
</dbReference>
<dbReference type="Pfam" id="PF00270">
    <property type="entry name" value="DEAD"/>
    <property type="match status" value="1"/>
</dbReference>
<dbReference type="InterPro" id="IPR005259">
    <property type="entry name" value="PriA"/>
</dbReference>
<keyword evidence="15" id="KW-1185">Reference proteome</keyword>
<keyword evidence="10 11" id="KW-0413">Isomerase</keyword>
<dbReference type="PROSITE" id="PS51192">
    <property type="entry name" value="HELICASE_ATP_BIND_1"/>
    <property type="match status" value="1"/>
</dbReference>
<comment type="cofactor">
    <cofactor evidence="11">
        <name>Zn(2+)</name>
        <dbReference type="ChEBI" id="CHEBI:29105"/>
    </cofactor>
    <text evidence="11">Binds 2 zinc ions per subunit.</text>
</comment>
<dbReference type="RefSeq" id="WP_204400828.1">
    <property type="nucleotide sequence ID" value="NZ_JAFBEE010000005.1"/>
</dbReference>
<evidence type="ECO:0000259" key="12">
    <source>
        <dbReference type="PROSITE" id="PS51192"/>
    </source>
</evidence>
<feature type="binding site" evidence="11">
    <location>
        <position position="566"/>
    </location>
    <ligand>
        <name>Zn(2+)</name>
        <dbReference type="ChEBI" id="CHEBI:29105"/>
        <label>1</label>
    </ligand>
</feature>
<dbReference type="GO" id="GO:0016787">
    <property type="term" value="F:hydrolase activity"/>
    <property type="evidence" value="ECO:0007669"/>
    <property type="project" value="UniProtKB-KW"/>
</dbReference>
<evidence type="ECO:0000256" key="4">
    <source>
        <dbReference type="ARBA" id="ARBA00022741"/>
    </source>
</evidence>
<dbReference type="InterPro" id="IPR041236">
    <property type="entry name" value="PriA_C"/>
</dbReference>
<comment type="catalytic activity">
    <reaction evidence="11">
        <text>Couples ATP hydrolysis with the unwinding of duplex DNA by translocating in the 3'-5' direction.</text>
        <dbReference type="EC" id="5.6.2.4"/>
    </reaction>
</comment>
<dbReference type="Gene3D" id="3.40.1440.60">
    <property type="entry name" value="PriA, 3(prime) DNA-binding domain"/>
    <property type="match status" value="1"/>
</dbReference>
<evidence type="ECO:0000256" key="5">
    <source>
        <dbReference type="ARBA" id="ARBA00022801"/>
    </source>
</evidence>
<comment type="similarity">
    <text evidence="11">Belongs to the helicase family. PriA subfamily.</text>
</comment>
<dbReference type="InterPro" id="IPR014001">
    <property type="entry name" value="Helicase_ATP-bd"/>
</dbReference>
<keyword evidence="4 11" id="KW-0547">Nucleotide-binding</keyword>
<dbReference type="InterPro" id="IPR011545">
    <property type="entry name" value="DEAD/DEAH_box_helicase_dom"/>
</dbReference>
<keyword evidence="5 11" id="KW-0378">Hydrolase</keyword>
<protein>
    <recommendedName>
        <fullName evidence="11">Replication restart protein PriA</fullName>
    </recommendedName>
    <alternativeName>
        <fullName evidence="11">ATP-dependent DNA helicase PriA</fullName>
        <ecNumber evidence="11">5.6.2.4</ecNumber>
    </alternativeName>
    <alternativeName>
        <fullName evidence="11">DNA 3'-5' helicase PriA</fullName>
    </alternativeName>
</protein>
<evidence type="ECO:0000256" key="11">
    <source>
        <dbReference type="HAMAP-Rule" id="MF_00983"/>
    </source>
</evidence>
<evidence type="ECO:0000256" key="6">
    <source>
        <dbReference type="ARBA" id="ARBA00022806"/>
    </source>
</evidence>
<keyword evidence="8 11" id="KW-0067">ATP-binding</keyword>
<dbReference type="EMBL" id="JAFBEE010000005">
    <property type="protein sequence ID" value="MBM7614514.1"/>
    <property type="molecule type" value="Genomic_DNA"/>
</dbReference>
<dbReference type="PROSITE" id="PS51194">
    <property type="entry name" value="HELICASE_CTER"/>
    <property type="match status" value="1"/>
</dbReference>
<dbReference type="CDD" id="cd18804">
    <property type="entry name" value="SF2_C_priA"/>
    <property type="match status" value="1"/>
</dbReference>
<dbReference type="Pfam" id="PF18319">
    <property type="entry name" value="Zn_ribbon_PriA"/>
    <property type="match status" value="1"/>
</dbReference>
<feature type="binding site" evidence="11">
    <location>
        <position position="535"/>
    </location>
    <ligand>
        <name>Zn(2+)</name>
        <dbReference type="ChEBI" id="CHEBI:29105"/>
        <label>2</label>
    </ligand>
</feature>
<comment type="subunit">
    <text evidence="11">Component of the replication restart primosome.</text>
</comment>
<accession>A0ABS2NPK3</accession>
<evidence type="ECO:0000256" key="10">
    <source>
        <dbReference type="ARBA" id="ARBA00023235"/>
    </source>
</evidence>
<keyword evidence="1 11" id="KW-0639">Primosome</keyword>
<evidence type="ECO:0000313" key="15">
    <source>
        <dbReference type="Proteomes" id="UP001314796"/>
    </source>
</evidence>
<comment type="function">
    <text evidence="11">Initiates the restart of stalled replication forks, which reloads the replicative helicase on sites other than the origin of replication. Recognizes and binds to abandoned replication forks and remodels them to uncover a helicase loading site. Promotes assembly of the primosome at these replication forks.</text>
</comment>
<proteinExistence type="inferred from homology"/>
<dbReference type="SUPFAM" id="SSF52540">
    <property type="entry name" value="P-loop containing nucleoside triphosphate hydrolases"/>
    <property type="match status" value="2"/>
</dbReference>
<evidence type="ECO:0000313" key="14">
    <source>
        <dbReference type="EMBL" id="MBM7614514.1"/>
    </source>
</evidence>
<dbReference type="Pfam" id="PF18074">
    <property type="entry name" value="PriA_C"/>
    <property type="match status" value="1"/>
</dbReference>
<keyword evidence="3 11" id="KW-0479">Metal-binding</keyword>
<feature type="binding site" evidence="11">
    <location>
        <position position="538"/>
    </location>
    <ligand>
        <name>Zn(2+)</name>
        <dbReference type="ChEBI" id="CHEBI:29105"/>
        <label>2</label>
    </ligand>
</feature>
<dbReference type="Pfam" id="PF17764">
    <property type="entry name" value="PriA_3primeBD"/>
    <property type="match status" value="1"/>
</dbReference>
<feature type="binding site" evidence="11">
    <location>
        <position position="529"/>
    </location>
    <ligand>
        <name>Zn(2+)</name>
        <dbReference type="ChEBI" id="CHEBI:29105"/>
        <label>1</label>
    </ligand>
</feature>
<feature type="binding site" evidence="11">
    <location>
        <position position="553"/>
    </location>
    <ligand>
        <name>Zn(2+)</name>
        <dbReference type="ChEBI" id="CHEBI:29105"/>
        <label>2</label>
    </ligand>
</feature>
<evidence type="ECO:0000256" key="1">
    <source>
        <dbReference type="ARBA" id="ARBA00022515"/>
    </source>
</evidence>
<dbReference type="Gene3D" id="3.40.50.300">
    <property type="entry name" value="P-loop containing nucleotide triphosphate hydrolases"/>
    <property type="match status" value="2"/>
</dbReference>
<keyword evidence="9 11" id="KW-0238">DNA-binding</keyword>
<dbReference type="HAMAP" id="MF_00983">
    <property type="entry name" value="PriA"/>
    <property type="match status" value="1"/>
</dbReference>
<sequence>MQSNYIIAQVIVDQNSHQTDRIFDYIIPAHLQQDICKGMRVVVPFGKGNKRLEAYILNIDKKKIDGSRYKEIIEAIDYEAILSEEQIKMILWMKNKYLCKYIEAIHCLIPTGIVQKERKMINLIDQNWRTRIAPSQNKQRAILEVLEAQGGGTQPLENLEKEVNFKEIYSTIKNLAAEKIIEIQYDLSSRIKVKTEEYAELKVSHEAVEGVLLQLKGAKKQAEILNFLKDMGRYQTTAMLKELKTTRGPLKAVVEKGFVELMEEEIHRDPFANSEVTSFPKLNPTPEQQQVIDEISFALQENKPETYLIHGITGSGKTEIYLRLIEEVISQGKQGIVLVPEISLTPQTVERFRGRFGEGIALLHSSLSEGERYDEWRRISEGKVNIVIGARSAVFAPLKNLGIIIIDEEHEYTYKSEQNPKYHAAEIAAYRSTHEGAVVILGSATPSLESYYKTEVGTVHLMTLKKRPQQSKLPKVEVVDMKRELEEGNQGILSRRLMTLVNENLKNKKQTILFLNRRGFSTFVSCKGCGHVVKCQHCDISMTLHMPQNHLKCHYCGERQFSPSVCPECGSETIKFMGAGTQRLEKMIEELFPTAKIGRMDVDSTSQKGSHAKILGSFRRGEIDILIGTQMISKGLDFPNVTLVGIISVDATLNLPDFRGAEKTFQLITQVAGRAGRGMEEGLVILQTLDPNHYSIRTASRHDYGDFYKEEIMIRREFEYPPFTNLISINFSGKKENEVAAYAEKMANMIKYVLQGKGCIKINDVLLGPNESVISRINQRYRFQIILKDQHTDFSLLKGIAKYFFIQHREKYVPKSIAVSIDTNPYNMM</sequence>
<comment type="catalytic activity">
    <reaction evidence="11">
        <text>ATP + H2O = ADP + phosphate + H(+)</text>
        <dbReference type="Rhea" id="RHEA:13065"/>
        <dbReference type="ChEBI" id="CHEBI:15377"/>
        <dbReference type="ChEBI" id="CHEBI:15378"/>
        <dbReference type="ChEBI" id="CHEBI:30616"/>
        <dbReference type="ChEBI" id="CHEBI:43474"/>
        <dbReference type="ChEBI" id="CHEBI:456216"/>
        <dbReference type="EC" id="5.6.2.4"/>
    </reaction>
</comment>
<keyword evidence="2 11" id="KW-0235">DNA replication</keyword>
<dbReference type="Pfam" id="PF00271">
    <property type="entry name" value="Helicase_C"/>
    <property type="match status" value="1"/>
</dbReference>
<reference evidence="14 15" key="1">
    <citation type="submission" date="2021-01" db="EMBL/GenBank/DDBJ databases">
        <title>Genomic Encyclopedia of Type Strains, Phase IV (KMG-IV): sequencing the most valuable type-strain genomes for metagenomic binning, comparative biology and taxonomic classification.</title>
        <authorList>
            <person name="Goeker M."/>
        </authorList>
    </citation>
    <scope>NUCLEOTIDE SEQUENCE [LARGE SCALE GENOMIC DNA]</scope>
    <source>
        <strain evidence="14 15">DSM 25890</strain>
    </source>
</reference>
<comment type="caution">
    <text evidence="14">The sequence shown here is derived from an EMBL/GenBank/DDBJ whole genome shotgun (WGS) entry which is preliminary data.</text>
</comment>
<dbReference type="SMART" id="SM00490">
    <property type="entry name" value="HELICc"/>
    <property type="match status" value="1"/>
</dbReference>
<feature type="binding site" evidence="11">
    <location>
        <position position="556"/>
    </location>
    <ligand>
        <name>Zn(2+)</name>
        <dbReference type="ChEBI" id="CHEBI:29105"/>
        <label>2</label>
    </ligand>
</feature>
<evidence type="ECO:0000256" key="8">
    <source>
        <dbReference type="ARBA" id="ARBA00022840"/>
    </source>
</evidence>
<dbReference type="CDD" id="cd17929">
    <property type="entry name" value="DEXHc_priA"/>
    <property type="match status" value="1"/>
</dbReference>
<name>A0ABS2NPK3_9FIRM</name>
<evidence type="ECO:0000256" key="3">
    <source>
        <dbReference type="ARBA" id="ARBA00022723"/>
    </source>
</evidence>
<keyword evidence="7 11" id="KW-0862">Zinc</keyword>
<dbReference type="InterPro" id="IPR040498">
    <property type="entry name" value="PriA_CRR"/>
</dbReference>
<keyword evidence="6 11" id="KW-0347">Helicase</keyword>
<evidence type="ECO:0000259" key="13">
    <source>
        <dbReference type="PROSITE" id="PS51194"/>
    </source>
</evidence>
<dbReference type="NCBIfam" id="TIGR00595">
    <property type="entry name" value="priA"/>
    <property type="match status" value="1"/>
</dbReference>
<feature type="binding site" evidence="11">
    <location>
        <position position="569"/>
    </location>
    <ligand>
        <name>Zn(2+)</name>
        <dbReference type="ChEBI" id="CHEBI:29105"/>
        <label>1</label>
    </ligand>
</feature>
<feature type="domain" description="Helicase ATP-binding" evidence="12">
    <location>
        <begin position="298"/>
        <end position="464"/>
    </location>
</feature>
<feature type="binding site" evidence="11">
    <location>
        <position position="526"/>
    </location>
    <ligand>
        <name>Zn(2+)</name>
        <dbReference type="ChEBI" id="CHEBI:29105"/>
        <label>1</label>
    </ligand>
</feature>